<name>A0A370TUB1_9HELO</name>
<evidence type="ECO:0000256" key="3">
    <source>
        <dbReference type="ARBA" id="ARBA00022801"/>
    </source>
</evidence>
<proteinExistence type="inferred from homology"/>
<gene>
    <name evidence="12" type="ORF">BP5553_03449</name>
</gene>
<feature type="domain" description="GH18" evidence="11">
    <location>
        <begin position="269"/>
        <end position="575"/>
    </location>
</feature>
<evidence type="ECO:0000256" key="2">
    <source>
        <dbReference type="ARBA" id="ARBA00012729"/>
    </source>
</evidence>
<evidence type="ECO:0000259" key="11">
    <source>
        <dbReference type="PROSITE" id="PS51910"/>
    </source>
</evidence>
<evidence type="ECO:0000256" key="9">
    <source>
        <dbReference type="RuleBase" id="RU004453"/>
    </source>
</evidence>
<dbReference type="AlphaFoldDB" id="A0A370TUB1"/>
<dbReference type="GO" id="GO:0008843">
    <property type="term" value="F:endochitinase activity"/>
    <property type="evidence" value="ECO:0007669"/>
    <property type="project" value="UniProtKB-EC"/>
</dbReference>
<feature type="signal peptide" evidence="10">
    <location>
        <begin position="1"/>
        <end position="21"/>
    </location>
</feature>
<keyword evidence="6 8" id="KW-0326">Glycosidase</keyword>
<evidence type="ECO:0000256" key="5">
    <source>
        <dbReference type="ARBA" id="ARBA00023277"/>
    </source>
</evidence>
<dbReference type="Proteomes" id="UP000254866">
    <property type="component" value="Unassembled WGS sequence"/>
</dbReference>
<dbReference type="GO" id="GO:0006032">
    <property type="term" value="P:chitin catabolic process"/>
    <property type="evidence" value="ECO:0007669"/>
    <property type="project" value="UniProtKB-KW"/>
</dbReference>
<dbReference type="GO" id="GO:0005576">
    <property type="term" value="C:extracellular region"/>
    <property type="evidence" value="ECO:0007669"/>
    <property type="project" value="TreeGrafter"/>
</dbReference>
<feature type="chain" id="PRO_5016679429" description="chitinase" evidence="10">
    <location>
        <begin position="22"/>
        <end position="575"/>
    </location>
</feature>
<keyword evidence="4" id="KW-0146">Chitin degradation</keyword>
<evidence type="ECO:0000256" key="1">
    <source>
        <dbReference type="ARBA" id="ARBA00000822"/>
    </source>
</evidence>
<dbReference type="PANTHER" id="PTHR45708">
    <property type="entry name" value="ENDOCHITINASE"/>
    <property type="match status" value="1"/>
</dbReference>
<reference evidence="12 13" key="1">
    <citation type="journal article" date="2018" name="IMA Fungus">
        <title>IMA Genome-F 9: Draft genome sequence of Annulohypoxylon stygium, Aspergillus mulundensis, Berkeleyomyces basicola (syn. Thielaviopsis basicola), Ceratocystis smalleyi, two Cercospora beticola strains, Coleophoma cylindrospora, Fusarium fracticaudum, Phialophora cf. hyalina, and Morchella septimelata.</title>
        <authorList>
            <person name="Wingfield B.D."/>
            <person name="Bills G.F."/>
            <person name="Dong Y."/>
            <person name="Huang W."/>
            <person name="Nel W.J."/>
            <person name="Swalarsk-Parry B.S."/>
            <person name="Vaghefi N."/>
            <person name="Wilken P.M."/>
            <person name="An Z."/>
            <person name="de Beer Z.W."/>
            <person name="De Vos L."/>
            <person name="Chen L."/>
            <person name="Duong T.A."/>
            <person name="Gao Y."/>
            <person name="Hammerbacher A."/>
            <person name="Kikkert J.R."/>
            <person name="Li Y."/>
            <person name="Li H."/>
            <person name="Li K."/>
            <person name="Li Q."/>
            <person name="Liu X."/>
            <person name="Ma X."/>
            <person name="Naidoo K."/>
            <person name="Pethybridge S.J."/>
            <person name="Sun J."/>
            <person name="Steenkamp E.T."/>
            <person name="van der Nest M.A."/>
            <person name="van Wyk S."/>
            <person name="Wingfield M.J."/>
            <person name="Xiong C."/>
            <person name="Yue Q."/>
            <person name="Zhang X."/>
        </authorList>
    </citation>
    <scope>NUCLEOTIDE SEQUENCE [LARGE SCALE GENOMIC DNA]</scope>
    <source>
        <strain evidence="12 13">BP 5553</strain>
    </source>
</reference>
<dbReference type="Pfam" id="PF00704">
    <property type="entry name" value="Glyco_hydro_18"/>
    <property type="match status" value="1"/>
</dbReference>
<evidence type="ECO:0000313" key="12">
    <source>
        <dbReference type="EMBL" id="RDL39109.1"/>
    </source>
</evidence>
<evidence type="ECO:0000256" key="4">
    <source>
        <dbReference type="ARBA" id="ARBA00023024"/>
    </source>
</evidence>
<accession>A0A370TUB1</accession>
<organism evidence="12 13">
    <name type="scientific">Venustampulla echinocandica</name>
    <dbReference type="NCBI Taxonomy" id="2656787"/>
    <lineage>
        <taxon>Eukaryota</taxon>
        <taxon>Fungi</taxon>
        <taxon>Dikarya</taxon>
        <taxon>Ascomycota</taxon>
        <taxon>Pezizomycotina</taxon>
        <taxon>Leotiomycetes</taxon>
        <taxon>Helotiales</taxon>
        <taxon>Pleuroascaceae</taxon>
        <taxon>Venustampulla</taxon>
    </lineage>
</organism>
<keyword evidence="10" id="KW-0732">Signal</keyword>
<dbReference type="EC" id="3.2.1.14" evidence="2"/>
<evidence type="ECO:0000256" key="10">
    <source>
        <dbReference type="SAM" id="SignalP"/>
    </source>
</evidence>
<keyword evidence="7" id="KW-0624">Polysaccharide degradation</keyword>
<protein>
    <recommendedName>
        <fullName evidence="2">chitinase</fullName>
        <ecNumber evidence="2">3.2.1.14</ecNumber>
    </recommendedName>
</protein>
<dbReference type="InterPro" id="IPR050542">
    <property type="entry name" value="Glycosyl_Hydrlase18_Chitinase"/>
</dbReference>
<comment type="caution">
    <text evidence="12">The sequence shown here is derived from an EMBL/GenBank/DDBJ whole genome shotgun (WGS) entry which is preliminary data.</text>
</comment>
<evidence type="ECO:0000313" key="13">
    <source>
        <dbReference type="Proteomes" id="UP000254866"/>
    </source>
</evidence>
<dbReference type="PROSITE" id="PS51910">
    <property type="entry name" value="GH18_2"/>
    <property type="match status" value="1"/>
</dbReference>
<sequence>MNYHYNLLLSILSLIPLICNSQLAYSACLHSPKLELVKKDVSAVAVPLPGLEYISQYVCPTSAIANEKRQVIEIHVTKDQLEAFLFHLRAIEMQIVAAINSIFKDSGFTLPAGSLEVPEGTGFDPGPAGPTGSPGSVGPVVLAEQITTLTFTVTRTTTMTVTRMAGMTAKGSMLPDVAAPSTAVSPQDPPMNQEIVAASSTAAPLHGSLDGSPGRYTRAKSSLGTISQVVTFSTGARAFAASTATIAPTNNGKTNSSPQKYVFDPQSTKNVAVYYGQTPATGSVSLEAQCADPNVDIVILAFIISQLDRGKYPAVNFGAACGGQTAAMASQAPGLLSCPQLAQYISACQSRYGKKVLLSIGGATSGVIFASDAEAMAFADVLWQLFGPPGSIDIQLRPFGEVVIDGFDFDNENNNHQSYPVVASRLRTHFATSKTPQKTYYLSSAPQCPFPDASNPLPLLLLLDWVWVQFYNNPPCEIGSSGFAASVKQWDAALQKSSLSVKPRLYIGAPAWGAAGPGAYNGGIKSAKGIVAVLNHARRLGVKNFGGAMFWDGPQGEGNVEGGKSILAWAKDGLN</sequence>
<dbReference type="OrthoDB" id="6020543at2759"/>
<keyword evidence="13" id="KW-1185">Reference proteome</keyword>
<keyword evidence="3 8" id="KW-0378">Hydrolase</keyword>
<evidence type="ECO:0000256" key="8">
    <source>
        <dbReference type="RuleBase" id="RU000489"/>
    </source>
</evidence>
<keyword evidence="5" id="KW-0119">Carbohydrate metabolism</keyword>
<dbReference type="GO" id="GO:0000272">
    <property type="term" value="P:polysaccharide catabolic process"/>
    <property type="evidence" value="ECO:0007669"/>
    <property type="project" value="UniProtKB-KW"/>
</dbReference>
<dbReference type="InterPro" id="IPR017853">
    <property type="entry name" value="GH"/>
</dbReference>
<dbReference type="GeneID" id="43596298"/>
<dbReference type="Gene3D" id="3.20.20.80">
    <property type="entry name" value="Glycosidases"/>
    <property type="match status" value="1"/>
</dbReference>
<dbReference type="PROSITE" id="PS01095">
    <property type="entry name" value="GH18_1"/>
    <property type="match status" value="1"/>
</dbReference>
<dbReference type="SUPFAM" id="SSF51445">
    <property type="entry name" value="(Trans)glycosidases"/>
    <property type="match status" value="1"/>
</dbReference>
<dbReference type="EMBL" id="NPIC01000002">
    <property type="protein sequence ID" value="RDL39109.1"/>
    <property type="molecule type" value="Genomic_DNA"/>
</dbReference>
<dbReference type="InterPro" id="IPR001223">
    <property type="entry name" value="Glyco_hydro18_cat"/>
</dbReference>
<dbReference type="STRING" id="2656787.A0A370TUB1"/>
<dbReference type="PANTHER" id="PTHR45708:SF49">
    <property type="entry name" value="ENDOCHITINASE"/>
    <property type="match status" value="1"/>
</dbReference>
<evidence type="ECO:0000256" key="7">
    <source>
        <dbReference type="ARBA" id="ARBA00023326"/>
    </source>
</evidence>
<comment type="similarity">
    <text evidence="9">Belongs to the glycosyl hydrolase 18 family.</text>
</comment>
<comment type="catalytic activity">
    <reaction evidence="1">
        <text>Random endo-hydrolysis of N-acetyl-beta-D-glucosaminide (1-&gt;4)-beta-linkages in chitin and chitodextrins.</text>
        <dbReference type="EC" id="3.2.1.14"/>
    </reaction>
</comment>
<dbReference type="RefSeq" id="XP_031871765.1">
    <property type="nucleotide sequence ID" value="XM_032012072.1"/>
</dbReference>
<evidence type="ECO:0000256" key="6">
    <source>
        <dbReference type="ARBA" id="ARBA00023295"/>
    </source>
</evidence>
<dbReference type="InterPro" id="IPR001579">
    <property type="entry name" value="Glyco_hydro_18_chit_AS"/>
</dbReference>